<comment type="caution">
    <text evidence="4">The sequence shown here is derived from an EMBL/GenBank/DDBJ whole genome shotgun (WGS) entry which is preliminary data.</text>
</comment>
<accession>A0A543IZ18</accession>
<evidence type="ECO:0000256" key="1">
    <source>
        <dbReference type="ARBA" id="ARBA00023125"/>
    </source>
</evidence>
<dbReference type="InterPro" id="IPR050109">
    <property type="entry name" value="HTH-type_TetR-like_transc_reg"/>
</dbReference>
<dbReference type="GO" id="GO:0000976">
    <property type="term" value="F:transcription cis-regulatory region binding"/>
    <property type="evidence" value="ECO:0007669"/>
    <property type="project" value="TreeGrafter"/>
</dbReference>
<dbReference type="InterPro" id="IPR001647">
    <property type="entry name" value="HTH_TetR"/>
</dbReference>
<dbReference type="GO" id="GO:0003700">
    <property type="term" value="F:DNA-binding transcription factor activity"/>
    <property type="evidence" value="ECO:0007669"/>
    <property type="project" value="TreeGrafter"/>
</dbReference>
<organism evidence="4 5">
    <name type="scientific">Thermopolyspora flexuosa</name>
    <dbReference type="NCBI Taxonomy" id="103836"/>
    <lineage>
        <taxon>Bacteria</taxon>
        <taxon>Bacillati</taxon>
        <taxon>Actinomycetota</taxon>
        <taxon>Actinomycetes</taxon>
        <taxon>Streptosporangiales</taxon>
        <taxon>Streptosporangiaceae</taxon>
        <taxon>Thermopolyspora</taxon>
    </lineage>
</organism>
<gene>
    <name evidence="4" type="ORF">FHX40_2538</name>
</gene>
<evidence type="ECO:0000313" key="5">
    <source>
        <dbReference type="Proteomes" id="UP000319213"/>
    </source>
</evidence>
<dbReference type="PRINTS" id="PR00455">
    <property type="entry name" value="HTHTETR"/>
</dbReference>
<dbReference type="Proteomes" id="UP000319213">
    <property type="component" value="Unassembled WGS sequence"/>
</dbReference>
<dbReference type="SUPFAM" id="SSF46689">
    <property type="entry name" value="Homeodomain-like"/>
    <property type="match status" value="1"/>
</dbReference>
<protein>
    <submittedName>
        <fullName evidence="4">TetR family transcriptional regulator</fullName>
    </submittedName>
</protein>
<keyword evidence="5" id="KW-1185">Reference proteome</keyword>
<dbReference type="InterPro" id="IPR036271">
    <property type="entry name" value="Tet_transcr_reg_TetR-rel_C_sf"/>
</dbReference>
<feature type="domain" description="HTH tetR-type" evidence="3">
    <location>
        <begin position="9"/>
        <end position="69"/>
    </location>
</feature>
<evidence type="ECO:0000313" key="4">
    <source>
        <dbReference type="EMBL" id="TQM75818.1"/>
    </source>
</evidence>
<evidence type="ECO:0000259" key="3">
    <source>
        <dbReference type="PROSITE" id="PS50977"/>
    </source>
</evidence>
<proteinExistence type="predicted"/>
<dbReference type="EMBL" id="VFPQ01000001">
    <property type="protein sequence ID" value="TQM75818.1"/>
    <property type="molecule type" value="Genomic_DNA"/>
</dbReference>
<feature type="DNA-binding region" description="H-T-H motif" evidence="2">
    <location>
        <begin position="32"/>
        <end position="51"/>
    </location>
</feature>
<dbReference type="OrthoDB" id="7506349at2"/>
<dbReference type="AlphaFoldDB" id="A0A543IZ18"/>
<dbReference type="PANTHER" id="PTHR30055:SF231">
    <property type="entry name" value="TRANSCRIPTIONAL REGULATORY PROTEIN (PROBABLY DEOR-FAMILY)-RELATED"/>
    <property type="match status" value="1"/>
</dbReference>
<dbReference type="SUPFAM" id="SSF48498">
    <property type="entry name" value="Tetracyclin repressor-like, C-terminal domain"/>
    <property type="match status" value="1"/>
</dbReference>
<evidence type="ECO:0000256" key="2">
    <source>
        <dbReference type="PROSITE-ProRule" id="PRU00335"/>
    </source>
</evidence>
<dbReference type="Pfam" id="PF17940">
    <property type="entry name" value="TetR_C_31"/>
    <property type="match status" value="1"/>
</dbReference>
<dbReference type="Gene3D" id="1.10.357.10">
    <property type="entry name" value="Tetracycline Repressor, domain 2"/>
    <property type="match status" value="1"/>
</dbReference>
<sequence length="183" mass="19973">MSHVRRNPEERRRRIIEAACELIPEVGVAGLTHRLVAARAGVPLGATTYYFRSLDELVEAALTAAAEFNTAILHEWGEALATGSDVADTLVRLVGDYLQDHVRMRTWNELYAAGGLRPELRPLARQWSDGLTDLLTRHVGPASARAAAVFIDGALLHALIHDRPIDTATLRRSLSAILGARPA</sequence>
<keyword evidence="1 2" id="KW-0238">DNA-binding</keyword>
<dbReference type="PROSITE" id="PS50977">
    <property type="entry name" value="HTH_TETR_2"/>
    <property type="match status" value="1"/>
</dbReference>
<dbReference type="InterPro" id="IPR041583">
    <property type="entry name" value="TetR_C_31"/>
</dbReference>
<name>A0A543IZ18_9ACTN</name>
<reference evidence="4 5" key="1">
    <citation type="submission" date="2019-06" db="EMBL/GenBank/DDBJ databases">
        <title>Sequencing the genomes of 1000 actinobacteria strains.</title>
        <authorList>
            <person name="Klenk H.-P."/>
        </authorList>
    </citation>
    <scope>NUCLEOTIDE SEQUENCE [LARGE SCALE GENOMIC DNA]</scope>
    <source>
        <strain evidence="4 5">DSM 43186</strain>
    </source>
</reference>
<dbReference type="PANTHER" id="PTHR30055">
    <property type="entry name" value="HTH-TYPE TRANSCRIPTIONAL REGULATOR RUTR"/>
    <property type="match status" value="1"/>
</dbReference>
<dbReference type="Pfam" id="PF00440">
    <property type="entry name" value="TetR_N"/>
    <property type="match status" value="1"/>
</dbReference>
<dbReference type="InterPro" id="IPR009057">
    <property type="entry name" value="Homeodomain-like_sf"/>
</dbReference>